<organism evidence="6 7">
    <name type="scientific">Actinoplanes couchii</name>
    <dbReference type="NCBI Taxonomy" id="403638"/>
    <lineage>
        <taxon>Bacteria</taxon>
        <taxon>Bacillati</taxon>
        <taxon>Actinomycetota</taxon>
        <taxon>Actinomycetes</taxon>
        <taxon>Micromonosporales</taxon>
        <taxon>Micromonosporaceae</taxon>
        <taxon>Actinoplanes</taxon>
    </lineage>
</organism>
<sequence>MNTPDPRSPRRTDALSRERIVEATIEILDTAGENGLTLRAVTAHLSTGRGAIYHHVINKDELLAAAAEGVIGPVLARTAGDTEPRAAIRTLALGIFDAIDRHPWVGTQLSREPLQPAVRQIWTAVGAQLHRLGISGTALSDAGSALVSYVLGAAAQYAAGARRSPDAATRQRYLEHLAEQWARLDPDPLVQTSAAALAEHDDREQFLAGVDIFIAGVTSGDSGGD</sequence>
<dbReference type="InterPro" id="IPR009057">
    <property type="entry name" value="Homeodomain-like_sf"/>
</dbReference>
<evidence type="ECO:0000256" key="4">
    <source>
        <dbReference type="PROSITE-ProRule" id="PRU00335"/>
    </source>
</evidence>
<feature type="domain" description="HTH tetR-type" evidence="5">
    <location>
        <begin position="14"/>
        <end position="74"/>
    </location>
</feature>
<evidence type="ECO:0000313" key="6">
    <source>
        <dbReference type="EMBL" id="GID59273.1"/>
    </source>
</evidence>
<proteinExistence type="predicted"/>
<evidence type="ECO:0000256" key="2">
    <source>
        <dbReference type="ARBA" id="ARBA00023125"/>
    </source>
</evidence>
<dbReference type="RefSeq" id="WP_239145777.1">
    <property type="nucleotide sequence ID" value="NZ_BAAAQE010000117.1"/>
</dbReference>
<keyword evidence="1" id="KW-0805">Transcription regulation</keyword>
<protein>
    <submittedName>
        <fullName evidence="6">TetR family transcriptional regulator</fullName>
    </submittedName>
</protein>
<dbReference type="PANTHER" id="PTHR30055:SF151">
    <property type="entry name" value="TRANSCRIPTIONAL REGULATORY PROTEIN"/>
    <property type="match status" value="1"/>
</dbReference>
<dbReference type="PROSITE" id="PS50977">
    <property type="entry name" value="HTH_TETR_2"/>
    <property type="match status" value="1"/>
</dbReference>
<keyword evidence="7" id="KW-1185">Reference proteome</keyword>
<accession>A0ABQ3XL90</accession>
<feature type="DNA-binding region" description="H-T-H motif" evidence="4">
    <location>
        <begin position="37"/>
        <end position="56"/>
    </location>
</feature>
<dbReference type="Pfam" id="PF00440">
    <property type="entry name" value="TetR_N"/>
    <property type="match status" value="1"/>
</dbReference>
<name>A0ABQ3XL90_9ACTN</name>
<dbReference type="InterPro" id="IPR050109">
    <property type="entry name" value="HTH-type_TetR-like_transc_reg"/>
</dbReference>
<evidence type="ECO:0000313" key="7">
    <source>
        <dbReference type="Proteomes" id="UP000612282"/>
    </source>
</evidence>
<dbReference type="Proteomes" id="UP000612282">
    <property type="component" value="Unassembled WGS sequence"/>
</dbReference>
<dbReference type="SUPFAM" id="SSF46689">
    <property type="entry name" value="Homeodomain-like"/>
    <property type="match status" value="1"/>
</dbReference>
<keyword evidence="3" id="KW-0804">Transcription</keyword>
<evidence type="ECO:0000256" key="1">
    <source>
        <dbReference type="ARBA" id="ARBA00023015"/>
    </source>
</evidence>
<dbReference type="EMBL" id="BOMG01000096">
    <property type="protein sequence ID" value="GID59273.1"/>
    <property type="molecule type" value="Genomic_DNA"/>
</dbReference>
<gene>
    <name evidence="6" type="ORF">Aco03nite_076770</name>
</gene>
<evidence type="ECO:0000259" key="5">
    <source>
        <dbReference type="PROSITE" id="PS50977"/>
    </source>
</evidence>
<dbReference type="Gene3D" id="1.10.10.60">
    <property type="entry name" value="Homeodomain-like"/>
    <property type="match status" value="1"/>
</dbReference>
<dbReference type="SUPFAM" id="SSF48498">
    <property type="entry name" value="Tetracyclin repressor-like, C-terminal domain"/>
    <property type="match status" value="1"/>
</dbReference>
<comment type="caution">
    <text evidence="6">The sequence shown here is derived from an EMBL/GenBank/DDBJ whole genome shotgun (WGS) entry which is preliminary data.</text>
</comment>
<reference evidence="6 7" key="1">
    <citation type="submission" date="2021-01" db="EMBL/GenBank/DDBJ databases">
        <title>Whole genome shotgun sequence of Actinoplanes couchii NBRC 106145.</title>
        <authorList>
            <person name="Komaki H."/>
            <person name="Tamura T."/>
        </authorList>
    </citation>
    <scope>NUCLEOTIDE SEQUENCE [LARGE SCALE GENOMIC DNA]</scope>
    <source>
        <strain evidence="6 7">NBRC 106145</strain>
    </source>
</reference>
<dbReference type="PANTHER" id="PTHR30055">
    <property type="entry name" value="HTH-TYPE TRANSCRIPTIONAL REGULATOR RUTR"/>
    <property type="match status" value="1"/>
</dbReference>
<evidence type="ECO:0000256" key="3">
    <source>
        <dbReference type="ARBA" id="ARBA00023163"/>
    </source>
</evidence>
<keyword evidence="2 4" id="KW-0238">DNA-binding</keyword>
<dbReference type="Gene3D" id="1.10.357.10">
    <property type="entry name" value="Tetracycline Repressor, domain 2"/>
    <property type="match status" value="1"/>
</dbReference>
<dbReference type="InterPro" id="IPR036271">
    <property type="entry name" value="Tet_transcr_reg_TetR-rel_C_sf"/>
</dbReference>
<dbReference type="InterPro" id="IPR001647">
    <property type="entry name" value="HTH_TetR"/>
</dbReference>